<evidence type="ECO:0000313" key="16">
    <source>
        <dbReference type="Ensembl" id="ENSHCOP00000010154.1"/>
    </source>
</evidence>
<dbReference type="PROSITE" id="PS50262">
    <property type="entry name" value="G_PROTEIN_RECEP_F1_2"/>
    <property type="match status" value="1"/>
</dbReference>
<evidence type="ECO:0000256" key="13">
    <source>
        <dbReference type="RuleBase" id="RU000688"/>
    </source>
</evidence>
<evidence type="ECO:0000256" key="2">
    <source>
        <dbReference type="ARBA" id="ARBA00022475"/>
    </source>
</evidence>
<dbReference type="SUPFAM" id="SSF81321">
    <property type="entry name" value="Family A G protein-coupled receptor-like"/>
    <property type="match status" value="1"/>
</dbReference>
<evidence type="ECO:0000256" key="4">
    <source>
        <dbReference type="ARBA" id="ARBA00022692"/>
    </source>
</evidence>
<evidence type="ECO:0000256" key="9">
    <source>
        <dbReference type="ARBA" id="ARBA00023157"/>
    </source>
</evidence>
<evidence type="ECO:0000256" key="8">
    <source>
        <dbReference type="ARBA" id="ARBA00023136"/>
    </source>
</evidence>
<feature type="transmembrane region" description="Helical" evidence="14">
    <location>
        <begin position="97"/>
        <end position="119"/>
    </location>
</feature>
<evidence type="ECO:0000256" key="14">
    <source>
        <dbReference type="RuleBase" id="RU363047"/>
    </source>
</evidence>
<dbReference type="GO" id="GO:0005549">
    <property type="term" value="F:odorant binding"/>
    <property type="evidence" value="ECO:0007669"/>
    <property type="project" value="TreeGrafter"/>
</dbReference>
<keyword evidence="7 13" id="KW-0297">G-protein coupled receptor</keyword>
<organism evidence="16 17">
    <name type="scientific">Hippocampus comes</name>
    <name type="common">Tiger tail seahorse</name>
    <dbReference type="NCBI Taxonomy" id="109280"/>
    <lineage>
        <taxon>Eukaryota</taxon>
        <taxon>Metazoa</taxon>
        <taxon>Chordata</taxon>
        <taxon>Craniata</taxon>
        <taxon>Vertebrata</taxon>
        <taxon>Euteleostomi</taxon>
        <taxon>Actinopterygii</taxon>
        <taxon>Neopterygii</taxon>
        <taxon>Teleostei</taxon>
        <taxon>Neoteleostei</taxon>
        <taxon>Acanthomorphata</taxon>
        <taxon>Syngnathiaria</taxon>
        <taxon>Syngnathiformes</taxon>
        <taxon>Syngnathoidei</taxon>
        <taxon>Syngnathidae</taxon>
        <taxon>Hippocampus</taxon>
    </lineage>
</organism>
<dbReference type="PRINTS" id="PR00237">
    <property type="entry name" value="GPCRRHODOPSN"/>
</dbReference>
<dbReference type="Pfam" id="PF13853">
    <property type="entry name" value="7tm_4"/>
    <property type="match status" value="1"/>
</dbReference>
<dbReference type="GO" id="GO:0005886">
    <property type="term" value="C:plasma membrane"/>
    <property type="evidence" value="ECO:0007669"/>
    <property type="project" value="UniProtKB-SubCell"/>
</dbReference>
<evidence type="ECO:0000256" key="10">
    <source>
        <dbReference type="ARBA" id="ARBA00023170"/>
    </source>
</evidence>
<feature type="transmembrane region" description="Helical" evidence="14">
    <location>
        <begin position="195"/>
        <end position="217"/>
    </location>
</feature>
<dbReference type="Ensembl" id="ENSHCOT00000026084.1">
    <property type="protein sequence ID" value="ENSHCOP00000010154.1"/>
    <property type="gene ID" value="ENSHCOG00000012716.1"/>
</dbReference>
<keyword evidence="9" id="KW-1015">Disulfide bond</keyword>
<dbReference type="GO" id="GO:0004930">
    <property type="term" value="F:G protein-coupled receptor activity"/>
    <property type="evidence" value="ECO:0007669"/>
    <property type="project" value="UniProtKB-KW"/>
</dbReference>
<evidence type="ECO:0000259" key="15">
    <source>
        <dbReference type="PROSITE" id="PS50262"/>
    </source>
</evidence>
<dbReference type="PRINTS" id="PR00245">
    <property type="entry name" value="OLFACTORYR"/>
</dbReference>
<keyword evidence="2 14" id="KW-1003">Cell membrane</keyword>
<dbReference type="AlphaFoldDB" id="A0A3Q3DEM0"/>
<dbReference type="GeneTree" id="ENSGT00950000183048"/>
<accession>A0A3Q3DEM0</accession>
<evidence type="ECO:0000256" key="6">
    <source>
        <dbReference type="ARBA" id="ARBA00022989"/>
    </source>
</evidence>
<feature type="transmembrane region" description="Helical" evidence="14">
    <location>
        <begin position="23"/>
        <end position="47"/>
    </location>
</feature>
<keyword evidence="10 13" id="KW-0675">Receptor</keyword>
<feature type="domain" description="G-protein coupled receptors family 1 profile" evidence="15">
    <location>
        <begin position="39"/>
        <end position="290"/>
    </location>
</feature>
<evidence type="ECO:0000256" key="11">
    <source>
        <dbReference type="ARBA" id="ARBA00023180"/>
    </source>
</evidence>
<name>A0A3Q3DEM0_HIPCM</name>
<evidence type="ECO:0000256" key="3">
    <source>
        <dbReference type="ARBA" id="ARBA00022606"/>
    </source>
</evidence>
<dbReference type="InterPro" id="IPR017452">
    <property type="entry name" value="GPCR_Rhodpsn_7TM"/>
</dbReference>
<dbReference type="PROSITE" id="PS00237">
    <property type="entry name" value="G_PROTEIN_RECEP_F1_1"/>
    <property type="match status" value="1"/>
</dbReference>
<keyword evidence="12 13" id="KW-0807">Transducer</keyword>
<comment type="similarity">
    <text evidence="13">Belongs to the G-protein coupled receptor 1 family.</text>
</comment>
<reference evidence="16" key="1">
    <citation type="submission" date="2025-08" db="UniProtKB">
        <authorList>
            <consortium name="Ensembl"/>
        </authorList>
    </citation>
    <scope>IDENTIFICATION</scope>
</reference>
<keyword evidence="6 14" id="KW-1133">Transmembrane helix</keyword>
<dbReference type="PANTHER" id="PTHR26451:SF885">
    <property type="entry name" value="OLFACTORY RECEPTOR"/>
    <property type="match status" value="1"/>
</dbReference>
<keyword evidence="3 14" id="KW-0716">Sensory transduction</keyword>
<dbReference type="GO" id="GO:0004984">
    <property type="term" value="F:olfactory receptor activity"/>
    <property type="evidence" value="ECO:0007669"/>
    <property type="project" value="InterPro"/>
</dbReference>
<evidence type="ECO:0000256" key="5">
    <source>
        <dbReference type="ARBA" id="ARBA00022725"/>
    </source>
</evidence>
<feature type="transmembrane region" description="Helical" evidence="14">
    <location>
        <begin position="140"/>
        <end position="161"/>
    </location>
</feature>
<dbReference type="InterPro" id="IPR052921">
    <property type="entry name" value="GPCR1_Superfamily_Member"/>
</dbReference>
<dbReference type="STRING" id="109280.ENSHCOP00000010154"/>
<dbReference type="FunFam" id="1.20.1070.10:FF:000024">
    <property type="entry name" value="Olfactory receptor"/>
    <property type="match status" value="1"/>
</dbReference>
<evidence type="ECO:0000256" key="7">
    <source>
        <dbReference type="ARBA" id="ARBA00023040"/>
    </source>
</evidence>
<evidence type="ECO:0000313" key="17">
    <source>
        <dbReference type="Proteomes" id="UP000264820"/>
    </source>
</evidence>
<dbReference type="OMA" id="TAYFHSD"/>
<dbReference type="InterPro" id="IPR000725">
    <property type="entry name" value="Olfact_rcpt"/>
</dbReference>
<dbReference type="PANTHER" id="PTHR26451">
    <property type="entry name" value="G_PROTEIN_RECEP_F1_2 DOMAIN-CONTAINING PROTEIN"/>
    <property type="match status" value="1"/>
</dbReference>
<comment type="subcellular location">
    <subcellularLocation>
        <location evidence="1 14">Cell membrane</location>
        <topology evidence="1 14">Multi-pass membrane protein</topology>
    </subcellularLocation>
</comment>
<keyword evidence="17" id="KW-1185">Reference proteome</keyword>
<keyword evidence="4 13" id="KW-0812">Transmembrane</keyword>
<evidence type="ECO:0000256" key="1">
    <source>
        <dbReference type="ARBA" id="ARBA00004651"/>
    </source>
</evidence>
<evidence type="ECO:0000256" key="12">
    <source>
        <dbReference type="ARBA" id="ARBA00023224"/>
    </source>
</evidence>
<feature type="transmembrane region" description="Helical" evidence="14">
    <location>
        <begin position="59"/>
        <end position="77"/>
    </location>
</feature>
<protein>
    <recommendedName>
        <fullName evidence="14">Olfactory receptor</fullName>
    </recommendedName>
</protein>
<reference evidence="16" key="2">
    <citation type="submission" date="2025-09" db="UniProtKB">
        <authorList>
            <consortium name="Ensembl"/>
        </authorList>
    </citation>
    <scope>IDENTIFICATION</scope>
</reference>
<keyword evidence="11" id="KW-0325">Glycoprotein</keyword>
<dbReference type="InterPro" id="IPR000276">
    <property type="entry name" value="GPCR_Rhodpsn"/>
</dbReference>
<dbReference type="Proteomes" id="UP000264820">
    <property type="component" value="Unplaced"/>
</dbReference>
<proteinExistence type="inferred from homology"/>
<dbReference type="Gene3D" id="1.20.1070.10">
    <property type="entry name" value="Rhodopsin 7-helix transmembrane proteins"/>
    <property type="match status" value="1"/>
</dbReference>
<sequence>MTSNVTYSYFILSFYDDLGSAKYAAFGATALAYAAVVASNASLVALIYRDGDLRARPMFVLAASLFANQLLGSTALLPSLAAHTLSSSHAVSPATCFLQIFAMYLYARVEFCTLAVMSYDRYVAICRPLNYDALVSPRRALLAVLLLWVYSMAWVASAVAANARRPLCGNVIPSLYCHNYLVARLLCGDSRAIDVYGLVATAASVVVPLLPVLYSYASILRVVFSGHRKALRKALETCAPHLASLVHFSFGCTFQVVHTRFDVSALPRALQNFLSLYFLLVQPVVDPLVYAAHVTQIRQMFLHTQKNLPGKVPRLGHATTHNTLHLDGQRTGRTAAR</sequence>
<keyword evidence="8 14" id="KW-0472">Membrane</keyword>
<keyword evidence="5 14" id="KW-0552">Olfaction</keyword>